<keyword evidence="1" id="KW-0521">NADP</keyword>
<dbReference type="Proteomes" id="UP001160130">
    <property type="component" value="Unassembled WGS sequence"/>
</dbReference>
<sequence>MDGVYAIEVAETGGPEVLSYVERPEPSPGPGEVLIKAEAIGVNFIDTYFRSGLYPRDLPFIVGSEVCGTVAAVGDDVAALAVGDRVVTANAAGAYADFCVAPADFAAYVPDGVAPEAIASALLKGMTAHYLIKSTYAVQPTDTVLVHAGAGGVGLILTQWATSMGTRVITTASTPEKAELSRQAGAVEVLDYPGDPVEFGARIRDLTGGLGVAAVYDGVGASTFDASLASLAVRGTLALFGAASGPVPPVDPQRLNAAGSVFLTRPMLAHYTRTPDEFAWRAGELINAIADGSITITVGGRYPLAESARAHADLQGRKTVGSVVLVP</sequence>
<dbReference type="Pfam" id="PF00107">
    <property type="entry name" value="ADH_zinc_N"/>
    <property type="match status" value="1"/>
</dbReference>
<gene>
    <name evidence="4" type="ORF">M2272_000392</name>
</gene>
<feature type="domain" description="Enoyl reductase (ER)" evidence="3">
    <location>
        <begin position="13"/>
        <end position="325"/>
    </location>
</feature>
<dbReference type="PANTHER" id="PTHR48106:SF13">
    <property type="entry name" value="QUINONE OXIDOREDUCTASE-RELATED"/>
    <property type="match status" value="1"/>
</dbReference>
<dbReference type="CDD" id="cd05286">
    <property type="entry name" value="QOR2"/>
    <property type="match status" value="1"/>
</dbReference>
<evidence type="ECO:0000256" key="2">
    <source>
        <dbReference type="ARBA" id="ARBA00023002"/>
    </source>
</evidence>
<dbReference type="InterPro" id="IPR036291">
    <property type="entry name" value="NAD(P)-bd_dom_sf"/>
</dbReference>
<dbReference type="Pfam" id="PF08240">
    <property type="entry name" value="ADH_N"/>
    <property type="match status" value="1"/>
</dbReference>
<dbReference type="SUPFAM" id="SSF51735">
    <property type="entry name" value="NAD(P)-binding Rossmann-fold domains"/>
    <property type="match status" value="1"/>
</dbReference>
<dbReference type="InterPro" id="IPR013149">
    <property type="entry name" value="ADH-like_C"/>
</dbReference>
<reference evidence="4 5" key="1">
    <citation type="submission" date="2023-04" db="EMBL/GenBank/DDBJ databases">
        <title>Forest soil microbial communities from Buena Vista Peninsula, Colon Province, Panama.</title>
        <authorList>
            <person name="Bouskill N."/>
        </authorList>
    </citation>
    <scope>NUCLEOTIDE SEQUENCE [LARGE SCALE GENOMIC DNA]</scope>
    <source>
        <strain evidence="4 5">AC80</strain>
    </source>
</reference>
<dbReference type="Gene3D" id="3.40.50.720">
    <property type="entry name" value="NAD(P)-binding Rossmann-like Domain"/>
    <property type="match status" value="1"/>
</dbReference>
<dbReference type="EMBL" id="JARXVE010000001">
    <property type="protein sequence ID" value="MDH6193771.1"/>
    <property type="molecule type" value="Genomic_DNA"/>
</dbReference>
<keyword evidence="2 4" id="KW-0560">Oxidoreductase</keyword>
<organism evidence="4 5">
    <name type="scientific">Mycolicibacterium frederiksbergense</name>
    <dbReference type="NCBI Taxonomy" id="117567"/>
    <lineage>
        <taxon>Bacteria</taxon>
        <taxon>Bacillati</taxon>
        <taxon>Actinomycetota</taxon>
        <taxon>Actinomycetes</taxon>
        <taxon>Mycobacteriales</taxon>
        <taxon>Mycobacteriaceae</taxon>
        <taxon>Mycolicibacterium</taxon>
    </lineage>
</organism>
<proteinExistence type="predicted"/>
<dbReference type="EC" id="1.6.5.5" evidence="4"/>
<dbReference type="InterPro" id="IPR047618">
    <property type="entry name" value="QOR-like"/>
</dbReference>
<evidence type="ECO:0000313" key="4">
    <source>
        <dbReference type="EMBL" id="MDH6193771.1"/>
    </source>
</evidence>
<dbReference type="InterPro" id="IPR011032">
    <property type="entry name" value="GroES-like_sf"/>
</dbReference>
<dbReference type="GO" id="GO:0003960">
    <property type="term" value="F:quinone reductase (NADPH) activity"/>
    <property type="evidence" value="ECO:0007669"/>
    <property type="project" value="UniProtKB-EC"/>
</dbReference>
<evidence type="ECO:0000256" key="1">
    <source>
        <dbReference type="ARBA" id="ARBA00022857"/>
    </source>
</evidence>
<comment type="caution">
    <text evidence="4">The sequence shown here is derived from an EMBL/GenBank/DDBJ whole genome shotgun (WGS) entry which is preliminary data.</text>
</comment>
<dbReference type="PANTHER" id="PTHR48106">
    <property type="entry name" value="QUINONE OXIDOREDUCTASE PIG3-RELATED"/>
    <property type="match status" value="1"/>
</dbReference>
<keyword evidence="5" id="KW-1185">Reference proteome</keyword>
<dbReference type="Gene3D" id="3.90.180.10">
    <property type="entry name" value="Medium-chain alcohol dehydrogenases, catalytic domain"/>
    <property type="match status" value="1"/>
</dbReference>
<dbReference type="InterPro" id="IPR013154">
    <property type="entry name" value="ADH-like_N"/>
</dbReference>
<accession>A0ABT6KU36</accession>
<protein>
    <submittedName>
        <fullName evidence="4">NADPH2:quinone reductase</fullName>
        <ecNumber evidence="4">1.6.5.5</ecNumber>
    </submittedName>
</protein>
<evidence type="ECO:0000313" key="5">
    <source>
        <dbReference type="Proteomes" id="UP001160130"/>
    </source>
</evidence>
<dbReference type="SUPFAM" id="SSF50129">
    <property type="entry name" value="GroES-like"/>
    <property type="match status" value="1"/>
</dbReference>
<evidence type="ECO:0000259" key="3">
    <source>
        <dbReference type="SMART" id="SM00829"/>
    </source>
</evidence>
<dbReference type="SMART" id="SM00829">
    <property type="entry name" value="PKS_ER"/>
    <property type="match status" value="1"/>
</dbReference>
<dbReference type="InterPro" id="IPR020843">
    <property type="entry name" value="ER"/>
</dbReference>
<name>A0ABT6KU36_9MYCO</name>